<accession>A0A6C0AU17</accession>
<dbReference type="EMBL" id="MN738755">
    <property type="protein sequence ID" value="QHS83439.1"/>
    <property type="molecule type" value="Genomic_DNA"/>
</dbReference>
<reference evidence="1" key="1">
    <citation type="journal article" date="2020" name="Nature">
        <title>Giant virus diversity and host interactions through global metagenomics.</title>
        <authorList>
            <person name="Schulz F."/>
            <person name="Roux S."/>
            <person name="Paez-Espino D."/>
            <person name="Jungbluth S."/>
            <person name="Walsh D.A."/>
            <person name="Denef V.J."/>
            <person name="McMahon K.D."/>
            <person name="Konstantinidis K.T."/>
            <person name="Eloe-Fadrosh E.A."/>
            <person name="Kyrpides N.C."/>
            <person name="Woyke T."/>
        </authorList>
    </citation>
    <scope>NUCLEOTIDE SEQUENCE</scope>
    <source>
        <strain evidence="1">GVMAG-S-ERX555943-30</strain>
    </source>
</reference>
<name>A0A6C0AU17_9ZZZZ</name>
<evidence type="ECO:0000313" key="1">
    <source>
        <dbReference type="EMBL" id="QHS83439.1"/>
    </source>
</evidence>
<proteinExistence type="predicted"/>
<organism evidence="1">
    <name type="scientific">viral metagenome</name>
    <dbReference type="NCBI Taxonomy" id="1070528"/>
    <lineage>
        <taxon>unclassified sequences</taxon>
        <taxon>metagenomes</taxon>
        <taxon>organismal metagenomes</taxon>
    </lineage>
</organism>
<sequence length="78" mass="9558">MNVKNRINELPEELISIIYDFDGRYKNNFNVCIYELYTHIYSNRVMNQLFKEVNPERSLYDYIRWSIRSNNINNDESN</sequence>
<dbReference type="AlphaFoldDB" id="A0A6C0AU17"/>
<protein>
    <submittedName>
        <fullName evidence="1">Uncharacterized protein</fullName>
    </submittedName>
</protein>